<dbReference type="PANTHER" id="PTHR33540:SF2">
    <property type="entry name" value="TRNA THREONYLCARBAMOYLADENOSINE BIOSYNTHESIS PROTEIN TSAE"/>
    <property type="match status" value="1"/>
</dbReference>
<sequence>MTSSLVDHLHNCASAEETEALGFRLAEQVVVRGVLPCIILLSGNIGAGKTVFGRGVARGLGIEEPVQSPTFPILLEYPGVRVPLYHFDLYRLGGSEEFDLIGGEDILFSGGSYGPGLSLIEWPERLDRGGRTAVVPCFLVELRFPWESGRELGKEGAEIQEQAPDYQRRFINVRSVSL</sequence>
<evidence type="ECO:0000256" key="5">
    <source>
        <dbReference type="ARBA" id="ARBA00022694"/>
    </source>
</evidence>
<dbReference type="RefSeq" id="WP_326926496.1">
    <property type="nucleotide sequence ID" value="NZ_CP123443.1"/>
</dbReference>
<dbReference type="InterPro" id="IPR003442">
    <property type="entry name" value="T6A_TsaE"/>
</dbReference>
<organism evidence="11 12">
    <name type="scientific">Candidatus Haliotispira prima</name>
    <dbReference type="NCBI Taxonomy" id="3034016"/>
    <lineage>
        <taxon>Bacteria</taxon>
        <taxon>Pseudomonadati</taxon>
        <taxon>Spirochaetota</taxon>
        <taxon>Spirochaetia</taxon>
        <taxon>Spirochaetales</taxon>
        <taxon>Spirochaetaceae</taxon>
        <taxon>Candidatus Haliotispira</taxon>
    </lineage>
</organism>
<keyword evidence="5" id="KW-0819">tRNA processing</keyword>
<reference evidence="11 12" key="1">
    <citation type="submission" date="2023-04" db="EMBL/GenBank/DDBJ databases">
        <title>Spirochaete genome identified in red abalone sample constitutes a novel genus.</title>
        <authorList>
            <person name="Sharma S.P."/>
            <person name="Purcell C.M."/>
            <person name="Hyde J.R."/>
            <person name="Severin A.J."/>
        </authorList>
    </citation>
    <scope>NUCLEOTIDE SEQUENCE [LARGE SCALE GENOMIC DNA]</scope>
    <source>
        <strain evidence="11 12">SP-2023</strain>
    </source>
</reference>
<evidence type="ECO:0000256" key="8">
    <source>
        <dbReference type="ARBA" id="ARBA00022840"/>
    </source>
</evidence>
<evidence type="ECO:0000256" key="1">
    <source>
        <dbReference type="ARBA" id="ARBA00004496"/>
    </source>
</evidence>
<dbReference type="InterPro" id="IPR027417">
    <property type="entry name" value="P-loop_NTPase"/>
</dbReference>
<proteinExistence type="inferred from homology"/>
<keyword evidence="7" id="KW-0547">Nucleotide-binding</keyword>
<gene>
    <name evidence="11" type="primary">tsaE</name>
    <name evidence="11" type="ORF">P0082_07485</name>
</gene>
<evidence type="ECO:0000313" key="11">
    <source>
        <dbReference type="EMBL" id="WGK68323.1"/>
    </source>
</evidence>
<dbReference type="Gene3D" id="3.40.50.300">
    <property type="entry name" value="P-loop containing nucleotide triphosphate hydrolases"/>
    <property type="match status" value="1"/>
</dbReference>
<dbReference type="Proteomes" id="UP001228690">
    <property type="component" value="Chromosome"/>
</dbReference>
<dbReference type="PANTHER" id="PTHR33540">
    <property type="entry name" value="TRNA THREONYLCARBAMOYLADENOSINE BIOSYNTHESIS PROTEIN TSAE"/>
    <property type="match status" value="1"/>
</dbReference>
<evidence type="ECO:0000256" key="4">
    <source>
        <dbReference type="ARBA" id="ARBA00022490"/>
    </source>
</evidence>
<evidence type="ECO:0000313" key="12">
    <source>
        <dbReference type="Proteomes" id="UP001228690"/>
    </source>
</evidence>
<name>A0ABY8MGJ0_9SPIO</name>
<keyword evidence="9" id="KW-0460">Magnesium</keyword>
<keyword evidence="4" id="KW-0963">Cytoplasm</keyword>
<comment type="subcellular location">
    <subcellularLocation>
        <location evidence="1">Cytoplasm</location>
    </subcellularLocation>
</comment>
<dbReference type="EMBL" id="CP123443">
    <property type="protein sequence ID" value="WGK68323.1"/>
    <property type="molecule type" value="Genomic_DNA"/>
</dbReference>
<evidence type="ECO:0000256" key="9">
    <source>
        <dbReference type="ARBA" id="ARBA00022842"/>
    </source>
</evidence>
<evidence type="ECO:0000256" key="3">
    <source>
        <dbReference type="ARBA" id="ARBA00019010"/>
    </source>
</evidence>
<evidence type="ECO:0000256" key="6">
    <source>
        <dbReference type="ARBA" id="ARBA00022723"/>
    </source>
</evidence>
<protein>
    <recommendedName>
        <fullName evidence="3">tRNA threonylcarbamoyladenosine biosynthesis protein TsaE</fullName>
    </recommendedName>
    <alternativeName>
        <fullName evidence="10">t(6)A37 threonylcarbamoyladenosine biosynthesis protein TsaE</fullName>
    </alternativeName>
</protein>
<keyword evidence="8" id="KW-0067">ATP-binding</keyword>
<evidence type="ECO:0000256" key="7">
    <source>
        <dbReference type="ARBA" id="ARBA00022741"/>
    </source>
</evidence>
<keyword evidence="6" id="KW-0479">Metal-binding</keyword>
<comment type="similarity">
    <text evidence="2">Belongs to the TsaE family.</text>
</comment>
<accession>A0ABY8MGJ0</accession>
<keyword evidence="12" id="KW-1185">Reference proteome</keyword>
<dbReference type="NCBIfam" id="TIGR00150">
    <property type="entry name" value="T6A_YjeE"/>
    <property type="match status" value="1"/>
</dbReference>
<evidence type="ECO:0000256" key="10">
    <source>
        <dbReference type="ARBA" id="ARBA00032441"/>
    </source>
</evidence>
<dbReference type="Pfam" id="PF02367">
    <property type="entry name" value="TsaE"/>
    <property type="match status" value="1"/>
</dbReference>
<dbReference type="SUPFAM" id="SSF52540">
    <property type="entry name" value="P-loop containing nucleoside triphosphate hydrolases"/>
    <property type="match status" value="1"/>
</dbReference>
<evidence type="ECO:0000256" key="2">
    <source>
        <dbReference type="ARBA" id="ARBA00007599"/>
    </source>
</evidence>